<dbReference type="PROSITE" id="PS51725">
    <property type="entry name" value="ABM"/>
    <property type="match status" value="1"/>
</dbReference>
<feature type="domain" description="ABM" evidence="1">
    <location>
        <begin position="5"/>
        <end position="92"/>
    </location>
</feature>
<accession>A0A4P6JS85</accession>
<gene>
    <name evidence="2" type="ORF">EPA93_21140</name>
</gene>
<dbReference type="EMBL" id="CP035758">
    <property type="protein sequence ID" value="QBD78367.1"/>
    <property type="molecule type" value="Genomic_DNA"/>
</dbReference>
<sequence length="98" mass="11186">MIAMFIAFNKLAVPPAHQQAVIEAFEKHSDSMKQIKGFLGMELWTGEDNSIVGVSRWESREAMEAYTKSEHFGAHHAASREEQLKRPDITYYTSKEIV</sequence>
<dbReference type="AlphaFoldDB" id="A0A4P6JS85"/>
<dbReference type="OrthoDB" id="384737at2"/>
<dbReference type="KEGG" id="kbs:EPA93_21140"/>
<dbReference type="Gene3D" id="3.30.70.100">
    <property type="match status" value="1"/>
</dbReference>
<dbReference type="Pfam" id="PF03992">
    <property type="entry name" value="ABM"/>
    <property type="match status" value="1"/>
</dbReference>
<dbReference type="InterPro" id="IPR050404">
    <property type="entry name" value="Heme-degrading_MO"/>
</dbReference>
<name>A0A4P6JS85_KTERU</name>
<dbReference type="GO" id="GO:0004497">
    <property type="term" value="F:monooxygenase activity"/>
    <property type="evidence" value="ECO:0007669"/>
    <property type="project" value="UniProtKB-KW"/>
</dbReference>
<keyword evidence="2" id="KW-0560">Oxidoreductase</keyword>
<dbReference type="InterPro" id="IPR007138">
    <property type="entry name" value="ABM_dom"/>
</dbReference>
<dbReference type="Proteomes" id="UP000290365">
    <property type="component" value="Chromosome"/>
</dbReference>
<protein>
    <submittedName>
        <fullName evidence="2">Antibiotic biosynthesis monooxygenase</fullName>
    </submittedName>
</protein>
<dbReference type="PANTHER" id="PTHR34474:SF4">
    <property type="entry name" value="HEME OXYGENASE (STAPHYLOBILIN-PRODUCING) 1"/>
    <property type="match status" value="1"/>
</dbReference>
<evidence type="ECO:0000313" key="2">
    <source>
        <dbReference type="EMBL" id="QBD78367.1"/>
    </source>
</evidence>
<reference evidence="2 3" key="1">
    <citation type="submission" date="2019-01" db="EMBL/GenBank/DDBJ databases">
        <title>Ktedonosporobacter rubrisoli SCAWS-G2.</title>
        <authorList>
            <person name="Huang Y."/>
            <person name="Yan B."/>
        </authorList>
    </citation>
    <scope>NUCLEOTIDE SEQUENCE [LARGE SCALE GENOMIC DNA]</scope>
    <source>
        <strain evidence="2 3">SCAWS-G2</strain>
    </source>
</reference>
<dbReference type="SUPFAM" id="SSF54909">
    <property type="entry name" value="Dimeric alpha+beta barrel"/>
    <property type="match status" value="1"/>
</dbReference>
<organism evidence="2 3">
    <name type="scientific">Ktedonosporobacter rubrisoli</name>
    <dbReference type="NCBI Taxonomy" id="2509675"/>
    <lineage>
        <taxon>Bacteria</taxon>
        <taxon>Bacillati</taxon>
        <taxon>Chloroflexota</taxon>
        <taxon>Ktedonobacteria</taxon>
        <taxon>Ktedonobacterales</taxon>
        <taxon>Ktedonosporobacteraceae</taxon>
        <taxon>Ktedonosporobacter</taxon>
    </lineage>
</organism>
<dbReference type="PANTHER" id="PTHR34474">
    <property type="entry name" value="SIGNAL TRANSDUCTION PROTEIN TRAP"/>
    <property type="match status" value="1"/>
</dbReference>
<evidence type="ECO:0000259" key="1">
    <source>
        <dbReference type="PROSITE" id="PS51725"/>
    </source>
</evidence>
<keyword evidence="3" id="KW-1185">Reference proteome</keyword>
<dbReference type="InterPro" id="IPR011008">
    <property type="entry name" value="Dimeric_a/b-barrel"/>
</dbReference>
<proteinExistence type="predicted"/>
<keyword evidence="2" id="KW-0503">Monooxygenase</keyword>
<evidence type="ECO:0000313" key="3">
    <source>
        <dbReference type="Proteomes" id="UP000290365"/>
    </source>
</evidence>